<organism evidence="1 2">
    <name type="scientific">Nannocystis bainbridge</name>
    <dbReference type="NCBI Taxonomy" id="2995303"/>
    <lineage>
        <taxon>Bacteria</taxon>
        <taxon>Pseudomonadati</taxon>
        <taxon>Myxococcota</taxon>
        <taxon>Polyangia</taxon>
        <taxon>Nannocystales</taxon>
        <taxon>Nannocystaceae</taxon>
        <taxon>Nannocystis</taxon>
    </lineage>
</organism>
<dbReference type="SUPFAM" id="SSF160631">
    <property type="entry name" value="SMI1/KNR4-like"/>
    <property type="match status" value="1"/>
</dbReference>
<evidence type="ECO:0000313" key="2">
    <source>
        <dbReference type="Proteomes" id="UP001221686"/>
    </source>
</evidence>
<protein>
    <submittedName>
        <fullName evidence="1">SMI1/KNR4 family protein</fullName>
    </submittedName>
</protein>
<dbReference type="InterPro" id="IPR037883">
    <property type="entry name" value="Knr4/Smi1-like_sf"/>
</dbReference>
<accession>A0ABT5DQA2</accession>
<dbReference type="RefSeq" id="WP_272084269.1">
    <property type="nucleotide sequence ID" value="NZ_JAQNDL010000001.1"/>
</dbReference>
<dbReference type="Proteomes" id="UP001221686">
    <property type="component" value="Unassembled WGS sequence"/>
</dbReference>
<gene>
    <name evidence="1" type="ORF">POL25_03000</name>
</gene>
<proteinExistence type="predicted"/>
<sequence length="239" mass="26917">MERFLARLMPGIDLGWEGASTAEIREIEALAGRPLPDFYRWFLARMGRNMGALGYASVDFSAARILACYREELRSPDPRYLLIGYEDDPVVPMHTWYDLARPMRGDALVLSRGIGDPLIQLDFETFREQLAWKAMLNFRLDALPASCKGSFKSHRADVRARLDQAMNALNFEQPVPSGDFCGIFDRTDAAMICSVTPREEPEKILFFRLAAANAGTMRRILGVIARETDLEVVIDPGQP</sequence>
<dbReference type="EMBL" id="JAQNDL010000001">
    <property type="protein sequence ID" value="MDC0715844.1"/>
    <property type="molecule type" value="Genomic_DNA"/>
</dbReference>
<comment type="caution">
    <text evidence="1">The sequence shown here is derived from an EMBL/GenBank/DDBJ whole genome shotgun (WGS) entry which is preliminary data.</text>
</comment>
<name>A0ABT5DQA2_9BACT</name>
<reference evidence="1 2" key="1">
    <citation type="submission" date="2022-11" db="EMBL/GenBank/DDBJ databases">
        <title>Minimal conservation of predation-associated metabolite biosynthetic gene clusters underscores biosynthetic potential of Myxococcota including descriptions for ten novel species: Archangium lansinium sp. nov., Myxococcus landrumus sp. nov., Nannocystis bai.</title>
        <authorList>
            <person name="Ahearne A."/>
            <person name="Stevens C."/>
            <person name="Dowd S."/>
        </authorList>
    </citation>
    <scope>NUCLEOTIDE SEQUENCE [LARGE SCALE GENOMIC DNA]</scope>
    <source>
        <strain evidence="1 2">BB15-2</strain>
    </source>
</reference>
<keyword evidence="2" id="KW-1185">Reference proteome</keyword>
<evidence type="ECO:0000313" key="1">
    <source>
        <dbReference type="EMBL" id="MDC0715844.1"/>
    </source>
</evidence>